<reference evidence="2" key="1">
    <citation type="journal article" date="2019" name="Int. J. Syst. Evol. Microbiol.">
        <title>The Global Catalogue of Microorganisms (GCM) 10K type strain sequencing project: providing services to taxonomists for standard genome sequencing and annotation.</title>
        <authorList>
            <consortium name="The Broad Institute Genomics Platform"/>
            <consortium name="The Broad Institute Genome Sequencing Center for Infectious Disease"/>
            <person name="Wu L."/>
            <person name="Ma J."/>
        </authorList>
    </citation>
    <scope>NUCLEOTIDE SEQUENCE [LARGE SCALE GENOMIC DNA]</scope>
    <source>
        <strain evidence="2">CCUG 56029</strain>
    </source>
</reference>
<evidence type="ECO:0000313" key="2">
    <source>
        <dbReference type="Proteomes" id="UP001595998"/>
    </source>
</evidence>
<evidence type="ECO:0000313" key="1">
    <source>
        <dbReference type="EMBL" id="MFC4427011.1"/>
    </source>
</evidence>
<protein>
    <recommendedName>
        <fullName evidence="3">HTH cro/C1-type domain-containing protein</fullName>
    </recommendedName>
</protein>
<accession>A0ABV8XQ19</accession>
<comment type="caution">
    <text evidence="1">The sequence shown here is derived from an EMBL/GenBank/DDBJ whole genome shotgun (WGS) entry which is preliminary data.</text>
</comment>
<dbReference type="RefSeq" id="WP_380040077.1">
    <property type="nucleotide sequence ID" value="NZ_JBHSEH010000016.1"/>
</dbReference>
<evidence type="ECO:0008006" key="3">
    <source>
        <dbReference type="Google" id="ProtNLM"/>
    </source>
</evidence>
<dbReference type="Proteomes" id="UP001595998">
    <property type="component" value="Unassembled WGS sequence"/>
</dbReference>
<name>A0ABV8XQ19_9DEIO</name>
<sequence length="223" mass="24080">MNYLALITPTPDGYAGVIPELTVLANSATPDGVRQALSQGLALHLLDAQAPLPKPRARRLQDLPASVQHAYGDREVEEELITPAPVNPVSLQVERAIALSGLSYREIARRMQITQPALLQMADPFYEDHTVSSLRGLAAVLQLALDMTFVSPVELPEGAVLGHLWAGLSGSRLRVRNVPEVMDAVFPLTIRSEAGTFQLLRPAEGGLQAHSAESTIYDAYELG</sequence>
<organism evidence="1 2">
    <name type="scientific">Deinococcus navajonensis</name>
    <dbReference type="NCBI Taxonomy" id="309884"/>
    <lineage>
        <taxon>Bacteria</taxon>
        <taxon>Thermotogati</taxon>
        <taxon>Deinococcota</taxon>
        <taxon>Deinococci</taxon>
        <taxon>Deinococcales</taxon>
        <taxon>Deinococcaceae</taxon>
        <taxon>Deinococcus</taxon>
    </lineage>
</organism>
<proteinExistence type="predicted"/>
<dbReference type="EMBL" id="JBHSEH010000016">
    <property type="protein sequence ID" value="MFC4427011.1"/>
    <property type="molecule type" value="Genomic_DNA"/>
</dbReference>
<gene>
    <name evidence="1" type="ORF">ACFOZ9_12405</name>
</gene>
<keyword evidence="2" id="KW-1185">Reference proteome</keyword>